<keyword evidence="2" id="KW-1185">Reference proteome</keyword>
<dbReference type="PaxDb" id="522772-Dacet_0419"/>
<protein>
    <submittedName>
        <fullName evidence="1">Uncharacterized protein</fullName>
    </submittedName>
</protein>
<dbReference type="OrthoDB" id="9801259at2"/>
<dbReference type="STRING" id="522772.Dacet_0419"/>
<accession>D4H3D4</accession>
<evidence type="ECO:0000313" key="2">
    <source>
        <dbReference type="Proteomes" id="UP000002012"/>
    </source>
</evidence>
<dbReference type="EMBL" id="CP001968">
    <property type="protein sequence ID" value="ADD67218.1"/>
    <property type="molecule type" value="Genomic_DNA"/>
</dbReference>
<proteinExistence type="predicted"/>
<dbReference type="RefSeq" id="WP_013009762.1">
    <property type="nucleotide sequence ID" value="NC_013943.1"/>
</dbReference>
<gene>
    <name evidence="1" type="ordered locus">Dacet_0419</name>
</gene>
<dbReference type="InParanoid" id="D4H3D4"/>
<name>D4H3D4_DENA2</name>
<organism evidence="1 2">
    <name type="scientific">Denitrovibrio acetiphilus (strain DSM 12809 / NBRC 114555 / N2460)</name>
    <dbReference type="NCBI Taxonomy" id="522772"/>
    <lineage>
        <taxon>Bacteria</taxon>
        <taxon>Pseudomonadati</taxon>
        <taxon>Deferribacterota</taxon>
        <taxon>Deferribacteres</taxon>
        <taxon>Deferribacterales</taxon>
        <taxon>Geovibrionaceae</taxon>
        <taxon>Denitrovibrio</taxon>
    </lineage>
</organism>
<dbReference type="Proteomes" id="UP000002012">
    <property type="component" value="Chromosome"/>
</dbReference>
<dbReference type="KEGG" id="dap:Dacet_0419"/>
<sequence length="115" mass="13274">MEQLSPSEIIKFRAECYKVSDGAGVYSLYSVKSDLRKLFQADDFANHFRMLTKNAEHTGLVIVAENIKGSLAEVKYIEHISENSELITYYSKTVLTREQNTWKILKEKRELPKLS</sequence>
<evidence type="ECO:0000313" key="1">
    <source>
        <dbReference type="EMBL" id="ADD67218.1"/>
    </source>
</evidence>
<dbReference type="HOGENOM" id="CLU_2104994_0_0_0"/>
<dbReference type="AlphaFoldDB" id="D4H3D4"/>
<reference evidence="1 2" key="1">
    <citation type="journal article" date="2010" name="Stand. Genomic Sci.">
        <title>Complete genome sequence of Denitrovibrio acetiphilus type strain (N2460).</title>
        <authorList>
            <person name="Kiss H."/>
            <person name="Lang E."/>
            <person name="Lapidus A."/>
            <person name="Copeland A."/>
            <person name="Nolan M."/>
            <person name="Glavina Del Rio T."/>
            <person name="Chen F."/>
            <person name="Lucas S."/>
            <person name="Tice H."/>
            <person name="Cheng J.F."/>
            <person name="Han C."/>
            <person name="Goodwin L."/>
            <person name="Pitluck S."/>
            <person name="Liolios K."/>
            <person name="Pati A."/>
            <person name="Ivanova N."/>
            <person name="Mavromatis K."/>
            <person name="Chen A."/>
            <person name="Palaniappan K."/>
            <person name="Land M."/>
            <person name="Hauser L."/>
            <person name="Chang Y.J."/>
            <person name="Jeffries C.D."/>
            <person name="Detter J.C."/>
            <person name="Brettin T."/>
            <person name="Spring S."/>
            <person name="Rohde M."/>
            <person name="Goker M."/>
            <person name="Woyke T."/>
            <person name="Bristow J."/>
            <person name="Eisen J.A."/>
            <person name="Markowitz V."/>
            <person name="Hugenholtz P."/>
            <person name="Kyrpides N.C."/>
            <person name="Klenk H.P."/>
        </authorList>
    </citation>
    <scope>NUCLEOTIDE SEQUENCE [LARGE SCALE GENOMIC DNA]</scope>
    <source>
        <strain evidence="2">DSM 12809 / NBRC 114555 / N2460</strain>
    </source>
</reference>